<dbReference type="GO" id="GO:0008652">
    <property type="term" value="P:amino acid biosynthetic process"/>
    <property type="evidence" value="ECO:0007669"/>
    <property type="project" value="UniProtKB-KW"/>
</dbReference>
<dbReference type="PANTHER" id="PTHR21090:SF5">
    <property type="entry name" value="PENTAFUNCTIONAL AROM POLYPEPTIDE"/>
    <property type="match status" value="1"/>
</dbReference>
<evidence type="ECO:0000256" key="8">
    <source>
        <dbReference type="ARBA" id="ARBA00044633"/>
    </source>
</evidence>
<feature type="binding site" evidence="9">
    <location>
        <position position="128"/>
    </location>
    <ligand>
        <name>phosphoenolpyruvate</name>
        <dbReference type="ChEBI" id="CHEBI:58702"/>
    </ligand>
</feature>
<comment type="subcellular location">
    <subcellularLocation>
        <location evidence="9">Cytoplasm</location>
    </subcellularLocation>
</comment>
<feature type="binding site" evidence="9">
    <location>
        <position position="22"/>
    </location>
    <ligand>
        <name>phosphoenolpyruvate</name>
        <dbReference type="ChEBI" id="CHEBI:58702"/>
    </ligand>
</feature>
<sequence length="467" mass="49693">MSQLKIRPLKNIPAEIIVPGDKSISHRSVMFAALCEGQTLIENFLSSEDCLCSLEAMKALGAECEVLKTDSRGKPVTLLMTGHGMKLREPLAVIDCGNSGTTMRLLSGILAAQNFKATMTGDESLQKRPMKRVAEPLEMMGAKLKGQGVKVTAPLTVKGGELRAITYPLPVASAQVKSAVLLAGWNTFGKTTVIEPEKTRDHTERLLAHFGVKVVREGNAISIYGGQKPEPKNLYVPGDISSAAFWMVAAAASPDSMLVLKNVGLNPTRTGVINVLVRMGAHITDAVTVGEGEPRGNVVVRGGETLRGTVIGGAEIPNVIDELPILAVAAALAQGKTIIKDAAELRVKETDRIAAVAKNLRLMGVPVEEFEDGMEITGGQPLIGAELECWHDHRIAMAFAIAGLFAEGTTTINGTECIATSYPGFEQHLEQCMTEPLNPEVVTKVVDHVPFRKSDSKAPSGTADSSS</sequence>
<organism evidence="11 12">
    <name type="scientific">Phragmitibacter flavus</name>
    <dbReference type="NCBI Taxonomy" id="2576071"/>
    <lineage>
        <taxon>Bacteria</taxon>
        <taxon>Pseudomonadati</taxon>
        <taxon>Verrucomicrobiota</taxon>
        <taxon>Verrucomicrobiia</taxon>
        <taxon>Verrucomicrobiales</taxon>
        <taxon>Verrucomicrobiaceae</taxon>
        <taxon>Phragmitibacter</taxon>
    </lineage>
</organism>
<dbReference type="EMBL" id="VAUV01000013">
    <property type="protein sequence ID" value="TLD69431.1"/>
    <property type="molecule type" value="Genomic_DNA"/>
</dbReference>
<evidence type="ECO:0000313" key="12">
    <source>
        <dbReference type="Proteomes" id="UP000306196"/>
    </source>
</evidence>
<keyword evidence="6 9" id="KW-0808">Transferase</keyword>
<dbReference type="InterPro" id="IPR006264">
    <property type="entry name" value="EPSP_synthase"/>
</dbReference>
<dbReference type="Gene3D" id="3.65.10.10">
    <property type="entry name" value="Enolpyruvate transferase domain"/>
    <property type="match status" value="2"/>
</dbReference>
<dbReference type="FunFam" id="3.65.10.10:FF:000006">
    <property type="entry name" value="3-phosphoshikimate 1-carboxyvinyltransferase"/>
    <property type="match status" value="1"/>
</dbReference>
<dbReference type="PIRSF" id="PIRSF000505">
    <property type="entry name" value="EPSPS"/>
    <property type="match status" value="1"/>
</dbReference>
<feature type="binding site" evidence="9">
    <location>
        <position position="23"/>
    </location>
    <ligand>
        <name>3-phosphoshikimate</name>
        <dbReference type="ChEBI" id="CHEBI:145989"/>
    </ligand>
</feature>
<dbReference type="Proteomes" id="UP000306196">
    <property type="component" value="Unassembled WGS sequence"/>
</dbReference>
<keyword evidence="7 9" id="KW-0057">Aromatic amino acid biosynthesis</keyword>
<evidence type="ECO:0000256" key="1">
    <source>
        <dbReference type="ARBA" id="ARBA00002174"/>
    </source>
</evidence>
<feature type="active site" description="Proton acceptor" evidence="9">
    <location>
        <position position="321"/>
    </location>
</feature>
<comment type="pathway">
    <text evidence="2 9">Metabolic intermediate biosynthesis; chorismate biosynthesis; chorismate from D-erythrose 4-phosphate and phosphoenolpyruvate: step 6/7.</text>
</comment>
<dbReference type="PROSITE" id="PS00104">
    <property type="entry name" value="EPSP_SYNTHASE_1"/>
    <property type="match status" value="1"/>
</dbReference>
<feature type="binding site" evidence="9">
    <location>
        <position position="394"/>
    </location>
    <ligand>
        <name>phosphoenolpyruvate</name>
        <dbReference type="ChEBI" id="CHEBI:58702"/>
    </ligand>
</feature>
<evidence type="ECO:0000256" key="3">
    <source>
        <dbReference type="ARBA" id="ARBA00009948"/>
    </source>
</evidence>
<dbReference type="RefSeq" id="WP_138087573.1">
    <property type="nucleotide sequence ID" value="NZ_VAUV01000013.1"/>
</dbReference>
<dbReference type="PROSITE" id="PS00885">
    <property type="entry name" value="EPSP_SYNTHASE_2"/>
    <property type="match status" value="1"/>
</dbReference>
<dbReference type="EC" id="2.5.1.19" evidence="9"/>
<feature type="binding site" evidence="9">
    <location>
        <position position="348"/>
    </location>
    <ligand>
        <name>3-phosphoshikimate</name>
        <dbReference type="ChEBI" id="CHEBI:145989"/>
    </ligand>
</feature>
<dbReference type="FunFam" id="3.65.10.10:FF:000005">
    <property type="entry name" value="3-phosphoshikimate 1-carboxyvinyltransferase"/>
    <property type="match status" value="1"/>
</dbReference>
<evidence type="ECO:0000256" key="5">
    <source>
        <dbReference type="ARBA" id="ARBA00022605"/>
    </source>
</evidence>
<dbReference type="CDD" id="cd01556">
    <property type="entry name" value="EPSP_synthase"/>
    <property type="match status" value="1"/>
</dbReference>
<dbReference type="UniPathway" id="UPA00053">
    <property type="reaction ID" value="UER00089"/>
</dbReference>
<comment type="caution">
    <text evidence="9">Lacks conserved residue(s) required for the propagation of feature annotation.</text>
</comment>
<evidence type="ECO:0000256" key="7">
    <source>
        <dbReference type="ARBA" id="ARBA00023141"/>
    </source>
</evidence>
<feature type="domain" description="Enolpyruvate transferase" evidence="10">
    <location>
        <begin position="7"/>
        <end position="429"/>
    </location>
</feature>
<accession>A0A5R8KAV0</accession>
<dbReference type="InterPro" id="IPR023193">
    <property type="entry name" value="EPSP_synthase_CS"/>
</dbReference>
<gene>
    <name evidence="9 11" type="primary">aroA</name>
    <name evidence="11" type="ORF">FEM03_17460</name>
</gene>
<evidence type="ECO:0000256" key="9">
    <source>
        <dbReference type="HAMAP-Rule" id="MF_00210"/>
    </source>
</evidence>
<keyword evidence="5 9" id="KW-0028">Amino-acid biosynthesis</keyword>
<dbReference type="AlphaFoldDB" id="A0A5R8KAV0"/>
<dbReference type="InterPro" id="IPR013792">
    <property type="entry name" value="RNA3'P_cycl/enolpyr_Trfase_a/b"/>
</dbReference>
<feature type="binding site" evidence="9">
    <location>
        <position position="321"/>
    </location>
    <ligand>
        <name>3-phosphoshikimate</name>
        <dbReference type="ChEBI" id="CHEBI:145989"/>
    </ligand>
</feature>
<comment type="similarity">
    <text evidence="3 9">Belongs to the EPSP synthase family.</text>
</comment>
<dbReference type="InterPro" id="IPR036968">
    <property type="entry name" value="Enolpyruvate_Tfrase_sf"/>
</dbReference>
<evidence type="ECO:0000313" key="11">
    <source>
        <dbReference type="EMBL" id="TLD69431.1"/>
    </source>
</evidence>
<evidence type="ECO:0000256" key="2">
    <source>
        <dbReference type="ARBA" id="ARBA00004811"/>
    </source>
</evidence>
<dbReference type="GO" id="GO:0009073">
    <property type="term" value="P:aromatic amino acid family biosynthetic process"/>
    <property type="evidence" value="ECO:0007669"/>
    <property type="project" value="UniProtKB-KW"/>
</dbReference>
<feature type="binding site" evidence="9">
    <location>
        <position position="173"/>
    </location>
    <ligand>
        <name>3-phosphoshikimate</name>
        <dbReference type="ChEBI" id="CHEBI:145989"/>
    </ligand>
</feature>
<dbReference type="SUPFAM" id="SSF55205">
    <property type="entry name" value="EPT/RTPC-like"/>
    <property type="match status" value="1"/>
</dbReference>
<feature type="binding site" evidence="9">
    <location>
        <position position="22"/>
    </location>
    <ligand>
        <name>3-phosphoshikimate</name>
        <dbReference type="ChEBI" id="CHEBI:145989"/>
    </ligand>
</feature>
<comment type="subunit">
    <text evidence="9">Monomer.</text>
</comment>
<evidence type="ECO:0000256" key="4">
    <source>
        <dbReference type="ARBA" id="ARBA00022490"/>
    </source>
</evidence>
<comment type="function">
    <text evidence="1 9">Catalyzes the transfer of the enolpyruvyl moiety of phosphoenolpyruvate (PEP) to the 5-hydroxyl of shikimate-3-phosphate (S3P) to produce enolpyruvyl shikimate-3-phosphate and inorganic phosphate.</text>
</comment>
<comment type="catalytic activity">
    <reaction evidence="8">
        <text>3-phosphoshikimate + phosphoenolpyruvate = 5-O-(1-carboxyvinyl)-3-phosphoshikimate + phosphate</text>
        <dbReference type="Rhea" id="RHEA:21256"/>
        <dbReference type="ChEBI" id="CHEBI:43474"/>
        <dbReference type="ChEBI" id="CHEBI:57701"/>
        <dbReference type="ChEBI" id="CHEBI:58702"/>
        <dbReference type="ChEBI" id="CHEBI:145989"/>
        <dbReference type="EC" id="2.5.1.19"/>
    </reaction>
    <physiologicalReaction direction="left-to-right" evidence="8">
        <dbReference type="Rhea" id="RHEA:21257"/>
    </physiologicalReaction>
</comment>
<dbReference type="InterPro" id="IPR001986">
    <property type="entry name" value="Enolpyruvate_Tfrase_dom"/>
</dbReference>
<comment type="caution">
    <text evidence="11">The sequence shown here is derived from an EMBL/GenBank/DDBJ whole genome shotgun (WGS) entry which is preliminary data.</text>
</comment>
<name>A0A5R8KAV0_9BACT</name>
<feature type="binding site" evidence="9">
    <location>
        <position position="352"/>
    </location>
    <ligand>
        <name>phosphoenolpyruvate</name>
        <dbReference type="ChEBI" id="CHEBI:58702"/>
    </ligand>
</feature>
<dbReference type="OrthoDB" id="9809920at2"/>
<dbReference type="GO" id="GO:0009423">
    <property type="term" value="P:chorismate biosynthetic process"/>
    <property type="evidence" value="ECO:0007669"/>
    <property type="project" value="UniProtKB-UniRule"/>
</dbReference>
<feature type="binding site" evidence="9">
    <location>
        <position position="100"/>
    </location>
    <ligand>
        <name>phosphoenolpyruvate</name>
        <dbReference type="ChEBI" id="CHEBI:58702"/>
    </ligand>
</feature>
<dbReference type="HAMAP" id="MF_00210">
    <property type="entry name" value="EPSP_synth"/>
    <property type="match status" value="1"/>
</dbReference>
<dbReference type="PANTHER" id="PTHR21090">
    <property type="entry name" value="AROM/DEHYDROQUINATE SYNTHASE"/>
    <property type="match status" value="1"/>
</dbReference>
<evidence type="ECO:0000256" key="6">
    <source>
        <dbReference type="ARBA" id="ARBA00022679"/>
    </source>
</evidence>
<dbReference type="GO" id="GO:0005737">
    <property type="term" value="C:cytoplasm"/>
    <property type="evidence" value="ECO:0007669"/>
    <property type="project" value="UniProtKB-SubCell"/>
</dbReference>
<feature type="binding site" evidence="9">
    <location>
        <position position="27"/>
    </location>
    <ligand>
        <name>3-phosphoshikimate</name>
        <dbReference type="ChEBI" id="CHEBI:145989"/>
    </ligand>
</feature>
<feature type="binding site" evidence="9">
    <location>
        <position position="175"/>
    </location>
    <ligand>
        <name>3-phosphoshikimate</name>
        <dbReference type="ChEBI" id="CHEBI:145989"/>
    </ligand>
</feature>
<dbReference type="Pfam" id="PF00275">
    <property type="entry name" value="EPSP_synthase"/>
    <property type="match status" value="1"/>
</dbReference>
<proteinExistence type="inferred from homology"/>
<dbReference type="GO" id="GO:0003866">
    <property type="term" value="F:3-phosphoshikimate 1-carboxyvinyltransferase activity"/>
    <property type="evidence" value="ECO:0007669"/>
    <property type="project" value="UniProtKB-UniRule"/>
</dbReference>
<evidence type="ECO:0000259" key="10">
    <source>
        <dbReference type="Pfam" id="PF00275"/>
    </source>
</evidence>
<keyword evidence="12" id="KW-1185">Reference proteome</keyword>
<protein>
    <recommendedName>
        <fullName evidence="9">3-phosphoshikimate 1-carboxyvinyltransferase</fullName>
        <ecNumber evidence="9">2.5.1.19</ecNumber>
    </recommendedName>
    <alternativeName>
        <fullName evidence="9">5-enolpyruvylshikimate-3-phosphate synthase</fullName>
        <shortName evidence="9">EPSP synthase</shortName>
        <shortName evidence="9">EPSPS</shortName>
    </alternativeName>
</protein>
<reference evidence="11 12" key="1">
    <citation type="submission" date="2019-05" db="EMBL/GenBank/DDBJ databases">
        <title>Verrucobacter flavum gen. nov., sp. nov. a new member of the family Verrucomicrobiaceae.</title>
        <authorList>
            <person name="Szuroczki S."/>
            <person name="Abbaszade G."/>
            <person name="Szabo A."/>
            <person name="Felfoldi T."/>
            <person name="Schumann P."/>
            <person name="Boka K."/>
            <person name="Keki Z."/>
            <person name="Toumi M."/>
            <person name="Toth E."/>
        </authorList>
    </citation>
    <scope>NUCLEOTIDE SEQUENCE [LARGE SCALE GENOMIC DNA]</scope>
    <source>
        <strain evidence="11 12">MG-N-17</strain>
    </source>
</reference>
<feature type="binding site" evidence="9">
    <location>
        <position position="175"/>
    </location>
    <ligand>
        <name>phosphoenolpyruvate</name>
        <dbReference type="ChEBI" id="CHEBI:58702"/>
    </ligand>
</feature>
<keyword evidence="4 9" id="KW-0963">Cytoplasm</keyword>
<dbReference type="NCBIfam" id="TIGR01356">
    <property type="entry name" value="aroA"/>
    <property type="match status" value="1"/>
</dbReference>